<dbReference type="CDD" id="cd00402">
    <property type="entry name" value="Riboflavin_synthase_like"/>
    <property type="match status" value="1"/>
</dbReference>
<dbReference type="EC" id="2.5.1.9" evidence="4"/>
<dbReference type="RefSeq" id="WP_047224465.1">
    <property type="nucleotide sequence ID" value="NZ_JWIO01000039.1"/>
</dbReference>
<reference evidence="11 12" key="1">
    <citation type="submission" date="2014-12" db="EMBL/GenBank/DDBJ databases">
        <title>Frankia sp. BMG5.1 draft genome.</title>
        <authorList>
            <person name="Gtari M."/>
            <person name="Ghodhbane-Gtari F."/>
            <person name="Nouioui I."/>
            <person name="Ktari A."/>
            <person name="Hezbri K."/>
            <person name="Mimouni W."/>
            <person name="Sbissi I."/>
            <person name="Ayari A."/>
            <person name="Yamanaka T."/>
            <person name="Normand P."/>
            <person name="Tisa L.S."/>
            <person name="Boudabous A."/>
        </authorList>
    </citation>
    <scope>NUCLEOTIDE SEQUENCE [LARGE SCALE GENOMIC DNA]</scope>
    <source>
        <strain evidence="11 12">BMG5.1</strain>
    </source>
</reference>
<evidence type="ECO:0000256" key="6">
    <source>
        <dbReference type="ARBA" id="ARBA00022619"/>
    </source>
</evidence>
<protein>
    <recommendedName>
        <fullName evidence="5">Riboflavin synthase</fullName>
        <ecNumber evidence="4">2.5.1.9</ecNumber>
    </recommendedName>
</protein>
<evidence type="ECO:0000259" key="10">
    <source>
        <dbReference type="PROSITE" id="PS51177"/>
    </source>
</evidence>
<dbReference type="PANTHER" id="PTHR21098">
    <property type="entry name" value="RIBOFLAVIN SYNTHASE ALPHA CHAIN"/>
    <property type="match status" value="1"/>
</dbReference>
<evidence type="ECO:0000256" key="9">
    <source>
        <dbReference type="PROSITE-ProRule" id="PRU00524"/>
    </source>
</evidence>
<keyword evidence="12" id="KW-1185">Reference proteome</keyword>
<dbReference type="InterPro" id="IPR017938">
    <property type="entry name" value="Riboflavin_synthase-like_b-brl"/>
</dbReference>
<dbReference type="Gene3D" id="2.40.30.20">
    <property type="match status" value="2"/>
</dbReference>
<dbReference type="SUPFAM" id="SSF63380">
    <property type="entry name" value="Riboflavin synthase domain-like"/>
    <property type="match status" value="2"/>
</dbReference>
<comment type="pathway">
    <text evidence="3">Cofactor biosynthesis; riboflavin biosynthesis; riboflavin from 2-hydroxy-3-oxobutyl phosphate and 5-amino-6-(D-ribitylamino)uracil: step 2/2.</text>
</comment>
<keyword evidence="7" id="KW-0808">Transferase</keyword>
<gene>
    <name evidence="11" type="ORF">FrCorBMG51_19405</name>
</gene>
<evidence type="ECO:0000313" key="11">
    <source>
        <dbReference type="EMBL" id="KLL10218.1"/>
    </source>
</evidence>
<accession>A0ABR5F0Q1</accession>
<comment type="catalytic activity">
    <reaction evidence="1">
        <text>2 6,7-dimethyl-8-(1-D-ribityl)lumazine + H(+) = 5-amino-6-(D-ribitylamino)uracil + riboflavin</text>
        <dbReference type="Rhea" id="RHEA:20772"/>
        <dbReference type="ChEBI" id="CHEBI:15378"/>
        <dbReference type="ChEBI" id="CHEBI:15934"/>
        <dbReference type="ChEBI" id="CHEBI:57986"/>
        <dbReference type="ChEBI" id="CHEBI:58201"/>
        <dbReference type="EC" id="2.5.1.9"/>
    </reaction>
</comment>
<dbReference type="PANTHER" id="PTHR21098:SF12">
    <property type="entry name" value="RIBOFLAVIN SYNTHASE"/>
    <property type="match status" value="1"/>
</dbReference>
<evidence type="ECO:0000256" key="5">
    <source>
        <dbReference type="ARBA" id="ARBA00013950"/>
    </source>
</evidence>
<sequence length="278" mass="28342">MFTGIVEELGVVAAIEPRPAAARLIIDATKVLEDVSEGASIAVNGVCLTVTSWFPHGEGQAFAADVMQETLDRSSLGGLRAGDRVNLERPVRLADRLGGHLVQGHVDGVGVVLERRSSTSTTTSTASTTTTASAVASTVASTTAFTTASTAASGDAAATGGDPVTFGPDTQWEIVRISLPPGLERYLVEKGSITVDGVSLTVVEITPADATTPATFTVSLIPTTLQATTLGRRGVGERVNLEVDVLAKYVEKLVVAGEAAGAGSSSTPVIHSGSGQLS</sequence>
<dbReference type="Proteomes" id="UP000035425">
    <property type="component" value="Unassembled WGS sequence"/>
</dbReference>
<dbReference type="InterPro" id="IPR001783">
    <property type="entry name" value="Lumazine-bd"/>
</dbReference>
<evidence type="ECO:0000256" key="4">
    <source>
        <dbReference type="ARBA" id="ARBA00012827"/>
    </source>
</evidence>
<dbReference type="EMBL" id="JWIO01000039">
    <property type="protein sequence ID" value="KLL10218.1"/>
    <property type="molecule type" value="Genomic_DNA"/>
</dbReference>
<proteinExistence type="predicted"/>
<comment type="function">
    <text evidence="2">Catalyzes the dismutation of two molecules of 6,7-dimethyl-8-ribityllumazine, resulting in the formation of riboflavin and 5-amino-6-(D-ribitylamino)uracil.</text>
</comment>
<organism evidence="11 12">
    <name type="scientific">Protofrankia coriariae</name>
    <dbReference type="NCBI Taxonomy" id="1562887"/>
    <lineage>
        <taxon>Bacteria</taxon>
        <taxon>Bacillati</taxon>
        <taxon>Actinomycetota</taxon>
        <taxon>Actinomycetes</taxon>
        <taxon>Frankiales</taxon>
        <taxon>Frankiaceae</taxon>
        <taxon>Protofrankia</taxon>
    </lineage>
</organism>
<dbReference type="InterPro" id="IPR026017">
    <property type="entry name" value="Lumazine-bd_dom"/>
</dbReference>
<evidence type="ECO:0000313" key="12">
    <source>
        <dbReference type="Proteomes" id="UP000035425"/>
    </source>
</evidence>
<feature type="repeat" description="Lumazine-binding" evidence="9">
    <location>
        <begin position="101"/>
        <end position="254"/>
    </location>
</feature>
<evidence type="ECO:0000256" key="2">
    <source>
        <dbReference type="ARBA" id="ARBA00002803"/>
    </source>
</evidence>
<evidence type="ECO:0000256" key="3">
    <source>
        <dbReference type="ARBA" id="ARBA00004887"/>
    </source>
</evidence>
<dbReference type="InterPro" id="IPR023366">
    <property type="entry name" value="ATP_synth_asu-like_sf"/>
</dbReference>
<feature type="domain" description="Lumazine-binding" evidence="10">
    <location>
        <begin position="101"/>
        <end position="254"/>
    </location>
</feature>
<evidence type="ECO:0000256" key="8">
    <source>
        <dbReference type="ARBA" id="ARBA00022737"/>
    </source>
</evidence>
<feature type="repeat" description="Lumazine-binding" evidence="9">
    <location>
        <begin position="1"/>
        <end position="100"/>
    </location>
</feature>
<comment type="caution">
    <text evidence="11">The sequence shown here is derived from an EMBL/GenBank/DDBJ whole genome shotgun (WGS) entry which is preliminary data.</text>
</comment>
<dbReference type="Pfam" id="PF00677">
    <property type="entry name" value="Lum_binding"/>
    <property type="match status" value="2"/>
</dbReference>
<evidence type="ECO:0000256" key="7">
    <source>
        <dbReference type="ARBA" id="ARBA00022679"/>
    </source>
</evidence>
<keyword evidence="6" id="KW-0686">Riboflavin biosynthesis</keyword>
<name>A0ABR5F0Q1_9ACTN</name>
<dbReference type="PROSITE" id="PS51177">
    <property type="entry name" value="LUMAZINE_BIND"/>
    <property type="match status" value="2"/>
</dbReference>
<evidence type="ECO:0000256" key="1">
    <source>
        <dbReference type="ARBA" id="ARBA00000968"/>
    </source>
</evidence>
<feature type="domain" description="Lumazine-binding" evidence="10">
    <location>
        <begin position="1"/>
        <end position="100"/>
    </location>
</feature>
<keyword evidence="8" id="KW-0677">Repeat</keyword>